<reference evidence="2" key="2">
    <citation type="submission" date="2020-09" db="EMBL/GenBank/DDBJ databases">
        <authorList>
            <person name="Sun Q."/>
            <person name="Zhou Y."/>
        </authorList>
    </citation>
    <scope>NUCLEOTIDE SEQUENCE</scope>
    <source>
        <strain evidence="2">CGMCC 4.7272</strain>
    </source>
</reference>
<dbReference type="EMBL" id="BMMU01000042">
    <property type="protein sequence ID" value="GGJ66152.1"/>
    <property type="molecule type" value="Genomic_DNA"/>
</dbReference>
<dbReference type="AlphaFoldDB" id="A0A917P7Z2"/>
<accession>A0A917P7Z2</accession>
<proteinExistence type="predicted"/>
<feature type="region of interest" description="Disordered" evidence="1">
    <location>
        <begin position="40"/>
        <end position="65"/>
    </location>
</feature>
<sequence>MAACIEAPTNCPVSGPLSNQKTGVEAITNTAVTVTEALRPPDMPCPSSHSAATAQQQRPPTARTK</sequence>
<keyword evidence="3" id="KW-1185">Reference proteome</keyword>
<name>A0A917P7Z2_9ACTN</name>
<protein>
    <submittedName>
        <fullName evidence="2">Uncharacterized protein</fullName>
    </submittedName>
</protein>
<evidence type="ECO:0000313" key="2">
    <source>
        <dbReference type="EMBL" id="GGJ66152.1"/>
    </source>
</evidence>
<dbReference type="Proteomes" id="UP000625682">
    <property type="component" value="Unassembled WGS sequence"/>
</dbReference>
<comment type="caution">
    <text evidence="2">The sequence shown here is derived from an EMBL/GenBank/DDBJ whole genome shotgun (WGS) entry which is preliminary data.</text>
</comment>
<evidence type="ECO:0000313" key="3">
    <source>
        <dbReference type="Proteomes" id="UP000625682"/>
    </source>
</evidence>
<organism evidence="2 3">
    <name type="scientific">Streptomyces lacrimifluminis</name>
    <dbReference type="NCBI Taxonomy" id="1500077"/>
    <lineage>
        <taxon>Bacteria</taxon>
        <taxon>Bacillati</taxon>
        <taxon>Actinomycetota</taxon>
        <taxon>Actinomycetes</taxon>
        <taxon>Kitasatosporales</taxon>
        <taxon>Streptomycetaceae</taxon>
        <taxon>Streptomyces</taxon>
    </lineage>
</organism>
<gene>
    <name evidence="2" type="ORF">GCM10012282_74050</name>
</gene>
<evidence type="ECO:0000256" key="1">
    <source>
        <dbReference type="SAM" id="MobiDB-lite"/>
    </source>
</evidence>
<reference evidence="2" key="1">
    <citation type="journal article" date="2014" name="Int. J. Syst. Evol. Microbiol.">
        <title>Complete genome sequence of Corynebacterium casei LMG S-19264T (=DSM 44701T), isolated from a smear-ripened cheese.</title>
        <authorList>
            <consortium name="US DOE Joint Genome Institute (JGI-PGF)"/>
            <person name="Walter F."/>
            <person name="Albersmeier A."/>
            <person name="Kalinowski J."/>
            <person name="Ruckert C."/>
        </authorList>
    </citation>
    <scope>NUCLEOTIDE SEQUENCE</scope>
    <source>
        <strain evidence="2">CGMCC 4.7272</strain>
    </source>
</reference>
<feature type="compositionally biased region" description="Low complexity" evidence="1">
    <location>
        <begin position="51"/>
        <end position="65"/>
    </location>
</feature>
<feature type="region of interest" description="Disordered" evidence="1">
    <location>
        <begin position="1"/>
        <end position="20"/>
    </location>
</feature>